<dbReference type="Proteomes" id="UP001159428">
    <property type="component" value="Unassembled WGS sequence"/>
</dbReference>
<dbReference type="PANTHER" id="PTHR30383">
    <property type="entry name" value="THIOESTERASE 1/PROTEASE 1/LYSOPHOSPHOLIPASE L1"/>
    <property type="match status" value="1"/>
</dbReference>
<dbReference type="PANTHER" id="PTHR30383:SF5">
    <property type="entry name" value="SGNH HYDROLASE-TYPE ESTERASE DOMAIN-CONTAINING PROTEIN"/>
    <property type="match status" value="1"/>
</dbReference>
<dbReference type="InterPro" id="IPR036514">
    <property type="entry name" value="SGNH_hydro_sf"/>
</dbReference>
<feature type="domain" description="SGNH hydrolase-type esterase" evidence="1">
    <location>
        <begin position="57"/>
        <end position="197"/>
    </location>
</feature>
<sequence>MVKRAIVRRFPVIMMADETVKAQHHTMASRLDRTVFNGVSADDALFERFFISDFSPGVSGETTDEMNARLPEVLDEGGPFDIVIILGGTNNLGMRLDEDGEPLFSRLRSLHELALRHSPLSVAVTVPETGYETMDGYTVVREKRLQVNALLKNFVQQCGSKMLVSDLATKLPRESLSDEDRRTLWADHLHFSPVGYDRMGEIIFEDIRHCLSKILNA</sequence>
<evidence type="ECO:0000313" key="2">
    <source>
        <dbReference type="EMBL" id="CAH3118600.1"/>
    </source>
</evidence>
<name>A0AAU9WM67_9CNID</name>
<evidence type="ECO:0000313" key="3">
    <source>
        <dbReference type="Proteomes" id="UP001159428"/>
    </source>
</evidence>
<dbReference type="InterPro" id="IPR013830">
    <property type="entry name" value="SGNH_hydro"/>
</dbReference>
<dbReference type="SUPFAM" id="SSF52266">
    <property type="entry name" value="SGNH hydrolase"/>
    <property type="match status" value="1"/>
</dbReference>
<comment type="caution">
    <text evidence="2">The sequence shown here is derived from an EMBL/GenBank/DDBJ whole genome shotgun (WGS) entry which is preliminary data.</text>
</comment>
<dbReference type="Gene3D" id="3.40.50.1110">
    <property type="entry name" value="SGNH hydrolase"/>
    <property type="match status" value="1"/>
</dbReference>
<keyword evidence="3" id="KW-1185">Reference proteome</keyword>
<dbReference type="InterPro" id="IPR051532">
    <property type="entry name" value="Ester_Hydrolysis_Enzymes"/>
</dbReference>
<proteinExistence type="predicted"/>
<evidence type="ECO:0000259" key="1">
    <source>
        <dbReference type="Pfam" id="PF13472"/>
    </source>
</evidence>
<dbReference type="AlphaFoldDB" id="A0AAU9WM67"/>
<reference evidence="2 3" key="1">
    <citation type="submission" date="2022-05" db="EMBL/GenBank/DDBJ databases">
        <authorList>
            <consortium name="Genoscope - CEA"/>
            <person name="William W."/>
        </authorList>
    </citation>
    <scope>NUCLEOTIDE SEQUENCE [LARGE SCALE GENOMIC DNA]</scope>
</reference>
<gene>
    <name evidence="2" type="ORF">PMEA_00007408</name>
</gene>
<dbReference type="Pfam" id="PF13472">
    <property type="entry name" value="Lipase_GDSL_2"/>
    <property type="match status" value="1"/>
</dbReference>
<accession>A0AAU9WM67</accession>
<dbReference type="EMBL" id="CALNXJ010000016">
    <property type="protein sequence ID" value="CAH3118600.1"/>
    <property type="molecule type" value="Genomic_DNA"/>
</dbReference>
<dbReference type="GO" id="GO:0004622">
    <property type="term" value="F:phosphatidylcholine lysophospholipase activity"/>
    <property type="evidence" value="ECO:0007669"/>
    <property type="project" value="TreeGrafter"/>
</dbReference>
<organism evidence="2 3">
    <name type="scientific">Pocillopora meandrina</name>
    <dbReference type="NCBI Taxonomy" id="46732"/>
    <lineage>
        <taxon>Eukaryota</taxon>
        <taxon>Metazoa</taxon>
        <taxon>Cnidaria</taxon>
        <taxon>Anthozoa</taxon>
        <taxon>Hexacorallia</taxon>
        <taxon>Scleractinia</taxon>
        <taxon>Astrocoeniina</taxon>
        <taxon>Pocilloporidae</taxon>
        <taxon>Pocillopora</taxon>
    </lineage>
</organism>
<dbReference type="CDD" id="cd00229">
    <property type="entry name" value="SGNH_hydrolase"/>
    <property type="match status" value="1"/>
</dbReference>
<protein>
    <recommendedName>
        <fullName evidence="1">SGNH hydrolase-type esterase domain-containing protein</fullName>
    </recommendedName>
</protein>